<evidence type="ECO:0000313" key="1">
    <source>
        <dbReference type="EMBL" id="GAI84779.1"/>
    </source>
</evidence>
<reference evidence="1" key="1">
    <citation type="journal article" date="2014" name="Front. Microbiol.">
        <title>High frequency of phylogenetically diverse reductive dehalogenase-homologous genes in deep subseafloor sedimentary metagenomes.</title>
        <authorList>
            <person name="Kawai M."/>
            <person name="Futagami T."/>
            <person name="Toyoda A."/>
            <person name="Takaki Y."/>
            <person name="Nishi S."/>
            <person name="Hori S."/>
            <person name="Arai W."/>
            <person name="Tsubouchi T."/>
            <person name="Morono Y."/>
            <person name="Uchiyama I."/>
            <person name="Ito T."/>
            <person name="Fujiyama A."/>
            <person name="Inagaki F."/>
            <person name="Takami H."/>
        </authorList>
    </citation>
    <scope>NUCLEOTIDE SEQUENCE</scope>
    <source>
        <strain evidence="1">Expedition CK06-06</strain>
    </source>
</reference>
<feature type="non-terminal residue" evidence="1">
    <location>
        <position position="1"/>
    </location>
</feature>
<accession>X1TXK6</accession>
<proteinExistence type="predicted"/>
<sequence length="183" mass="20046">SAGGKLADTLVYGDWKGIDWVRQYVIPANPKTADQQEQRGFFTAAIEAWHVDGYTKEDVEAWNLYALAQKIAASGFNMFVKLKLLASVAAKTWGALTDCLIASITSSGCEVTINVPSDLTGILYIGTSKTSMLTQFIGTYLDPGYTFTVDELVADTRYYFYIENTLADEVARTGIYSFKTAAA</sequence>
<dbReference type="AlphaFoldDB" id="X1TXK6"/>
<gene>
    <name evidence="1" type="ORF">S12H4_21663</name>
</gene>
<protein>
    <submittedName>
        <fullName evidence="1">Uncharacterized protein</fullName>
    </submittedName>
</protein>
<dbReference type="EMBL" id="BARW01011175">
    <property type="protein sequence ID" value="GAI84779.1"/>
    <property type="molecule type" value="Genomic_DNA"/>
</dbReference>
<comment type="caution">
    <text evidence="1">The sequence shown here is derived from an EMBL/GenBank/DDBJ whole genome shotgun (WGS) entry which is preliminary data.</text>
</comment>
<name>X1TXK6_9ZZZZ</name>
<organism evidence="1">
    <name type="scientific">marine sediment metagenome</name>
    <dbReference type="NCBI Taxonomy" id="412755"/>
    <lineage>
        <taxon>unclassified sequences</taxon>
        <taxon>metagenomes</taxon>
        <taxon>ecological metagenomes</taxon>
    </lineage>
</organism>